<evidence type="ECO:0000313" key="1">
    <source>
        <dbReference type="RefSeq" id="XP_059604022.1"/>
    </source>
</evidence>
<protein>
    <submittedName>
        <fullName evidence="1">Uncharacterized protein</fullName>
    </submittedName>
</protein>
<dbReference type="GeneID" id="84591671"/>
<reference evidence="1" key="1">
    <citation type="submission" date="2025-02" db="EMBL/GenBank/DDBJ databases">
        <authorList>
            <consortium name="NCBI Genome Project"/>
        </authorList>
    </citation>
    <scope>NUCLEOTIDE SEQUENCE</scope>
</reference>
<reference evidence="1" key="2">
    <citation type="submission" date="2025-08" db="UniProtKB">
        <authorList>
            <consortium name="RefSeq"/>
        </authorList>
    </citation>
    <scope>IDENTIFICATION</scope>
</reference>
<accession>A0AAJ8BVA1</accession>
<dbReference type="AlphaFoldDB" id="A0AAJ8BVA1"/>
<organism evidence="1">
    <name type="scientific">Aspergillus niger</name>
    <dbReference type="NCBI Taxonomy" id="5061"/>
    <lineage>
        <taxon>Eukaryota</taxon>
        <taxon>Fungi</taxon>
        <taxon>Dikarya</taxon>
        <taxon>Ascomycota</taxon>
        <taxon>Pezizomycotina</taxon>
        <taxon>Eurotiomycetes</taxon>
        <taxon>Eurotiomycetidae</taxon>
        <taxon>Eurotiales</taxon>
        <taxon>Aspergillaceae</taxon>
        <taxon>Aspergillus</taxon>
        <taxon>Aspergillus subgen. Circumdati</taxon>
    </lineage>
</organism>
<gene>
    <name evidence="1" type="ORF">An08g05130</name>
</gene>
<dbReference type="KEGG" id="ang:An08g05130"/>
<dbReference type="VEuPathDB" id="FungiDB:An08g05130"/>
<proteinExistence type="predicted"/>
<name>A0AAJ8BVA1_ASPNG</name>
<sequence length="183" mass="19817">MSMQVDGGRCTLSSSLFGGFLVSPLDFIPSLASLSFRRKIPFEIPVRSAGVIVARKSTRFCRGRCGTRGVPHTVIPQLVTATPEEPMEVFNCLFTWQIVCLPKAEVLNQTVNLAGMGPLYSVRTVWVGQNETFHNPAIHSFLGAAIHPILHTQDGIRHTMIGAALHESRAIAKRVDGPGKAGA</sequence>
<dbReference type="RefSeq" id="XP_059604022.1">
    <property type="nucleotide sequence ID" value="XM_059749043.1"/>
</dbReference>